<dbReference type="PROSITE" id="PS51677">
    <property type="entry name" value="NODB"/>
    <property type="match status" value="1"/>
</dbReference>
<evidence type="ECO:0000313" key="3">
    <source>
        <dbReference type="Proteomes" id="UP000199444"/>
    </source>
</evidence>
<evidence type="ECO:0000259" key="1">
    <source>
        <dbReference type="PROSITE" id="PS51677"/>
    </source>
</evidence>
<dbReference type="PANTHER" id="PTHR10587">
    <property type="entry name" value="GLYCOSYL TRANSFERASE-RELATED"/>
    <property type="match status" value="1"/>
</dbReference>
<dbReference type="GO" id="GO:0005975">
    <property type="term" value="P:carbohydrate metabolic process"/>
    <property type="evidence" value="ECO:0007669"/>
    <property type="project" value="InterPro"/>
</dbReference>
<name>A0A1H1G8X5_9BACI</name>
<organism evidence="2 3">
    <name type="scientific">Virgibacillus salinus</name>
    <dbReference type="NCBI Taxonomy" id="553311"/>
    <lineage>
        <taxon>Bacteria</taxon>
        <taxon>Bacillati</taxon>
        <taxon>Bacillota</taxon>
        <taxon>Bacilli</taxon>
        <taxon>Bacillales</taxon>
        <taxon>Bacillaceae</taxon>
        <taxon>Virgibacillus</taxon>
    </lineage>
</organism>
<sequence>MRKCSFSALIIFLSFLTFFSYTEQILASSSYGWGFKKNTEHKIPDIGKYKEILDKFGSYYADDSGEKVLYVTFDNGYEQGYTDEVLDVLQKENVPSAFFLTGHYVKSQPDLVKRMVDEGHIIGNHSYHHPDFTIVSKETMKKELETLEQAVAEVSNQKELKYLRPPKGVFNERTLKWANELGYIHIFWSLAFTDWKTSEQKGWKYAYENIMKQIHPGAVILLHTVSSDNAQALDKLITELKQQGYTFKSLDHLVLKDMLPEAIYGY</sequence>
<dbReference type="InterPro" id="IPR011330">
    <property type="entry name" value="Glyco_hydro/deAcase_b/a-brl"/>
</dbReference>
<dbReference type="RefSeq" id="WP_092494291.1">
    <property type="nucleotide sequence ID" value="NZ_FNKD01000005.1"/>
</dbReference>
<dbReference type="Gene3D" id="3.20.20.370">
    <property type="entry name" value="Glycoside hydrolase/deacetylase"/>
    <property type="match status" value="1"/>
</dbReference>
<reference evidence="2 3" key="1">
    <citation type="submission" date="2016-10" db="EMBL/GenBank/DDBJ databases">
        <authorList>
            <person name="de Groot N.N."/>
        </authorList>
    </citation>
    <scope>NUCLEOTIDE SEQUENCE [LARGE SCALE GENOMIC DNA]</scope>
    <source>
        <strain evidence="2 3">CGMCC 1.10449</strain>
    </source>
</reference>
<dbReference type="NCBIfam" id="TIGR02884">
    <property type="entry name" value="spore_pdaA"/>
    <property type="match status" value="1"/>
</dbReference>
<dbReference type="GO" id="GO:0016810">
    <property type="term" value="F:hydrolase activity, acting on carbon-nitrogen (but not peptide) bonds"/>
    <property type="evidence" value="ECO:0007669"/>
    <property type="project" value="InterPro"/>
</dbReference>
<dbReference type="EMBL" id="FNKD01000005">
    <property type="protein sequence ID" value="SDR09640.1"/>
    <property type="molecule type" value="Genomic_DNA"/>
</dbReference>
<dbReference type="InterPro" id="IPR002509">
    <property type="entry name" value="NODB_dom"/>
</dbReference>
<dbReference type="CDD" id="cd10948">
    <property type="entry name" value="CE4_BsPdaA_like"/>
    <property type="match status" value="1"/>
</dbReference>
<dbReference type="PANTHER" id="PTHR10587:SF78">
    <property type="entry name" value="PEPTIDOGLYCAN-N-ACETYLMURAMIC ACID DEACETYLASE PDAA"/>
    <property type="match status" value="1"/>
</dbReference>
<feature type="domain" description="NodB homology" evidence="1">
    <location>
        <begin position="67"/>
        <end position="248"/>
    </location>
</feature>
<proteinExistence type="predicted"/>
<dbReference type="STRING" id="553311.SAMN05216231_3573"/>
<dbReference type="InterPro" id="IPR014235">
    <property type="entry name" value="Spore_PdaA"/>
</dbReference>
<dbReference type="SUPFAM" id="SSF88713">
    <property type="entry name" value="Glycoside hydrolase/deacetylase"/>
    <property type="match status" value="1"/>
</dbReference>
<gene>
    <name evidence="2" type="ORF">SAMN05216231_3573</name>
</gene>
<dbReference type="AlphaFoldDB" id="A0A1H1G8X5"/>
<protein>
    <submittedName>
        <fullName evidence="2">Peptidoglycan-N-acetylmuramic acid deacetylase</fullName>
    </submittedName>
</protein>
<dbReference type="Pfam" id="PF01522">
    <property type="entry name" value="Polysacc_deac_1"/>
    <property type="match status" value="1"/>
</dbReference>
<dbReference type="Proteomes" id="UP000199444">
    <property type="component" value="Unassembled WGS sequence"/>
</dbReference>
<evidence type="ECO:0000313" key="2">
    <source>
        <dbReference type="EMBL" id="SDR09640.1"/>
    </source>
</evidence>
<dbReference type="GO" id="GO:0016020">
    <property type="term" value="C:membrane"/>
    <property type="evidence" value="ECO:0007669"/>
    <property type="project" value="TreeGrafter"/>
</dbReference>
<keyword evidence="3" id="KW-1185">Reference proteome</keyword>
<dbReference type="InterPro" id="IPR050248">
    <property type="entry name" value="Polysacc_deacetylase_ArnD"/>
</dbReference>
<accession>A0A1H1G8X5</accession>